<dbReference type="GO" id="GO:0006508">
    <property type="term" value="P:proteolysis"/>
    <property type="evidence" value="ECO:0007669"/>
    <property type="project" value="InterPro"/>
</dbReference>
<dbReference type="InterPro" id="IPR001431">
    <property type="entry name" value="Pept_M16_Zn_BS"/>
</dbReference>
<evidence type="ECO:0000259" key="6">
    <source>
        <dbReference type="Pfam" id="PF05193"/>
    </source>
</evidence>
<dbReference type="InterPro" id="IPR011249">
    <property type="entry name" value="Metalloenz_LuxS/M16"/>
</dbReference>
<dbReference type="GO" id="GO:0046872">
    <property type="term" value="F:metal ion binding"/>
    <property type="evidence" value="ECO:0007669"/>
    <property type="project" value="InterPro"/>
</dbReference>
<reference evidence="7 8" key="1">
    <citation type="submission" date="2018-05" db="EMBL/GenBank/DDBJ databases">
        <title>Reference genomes for bee gut microbiota database.</title>
        <authorList>
            <person name="Ellegaard K.M."/>
        </authorList>
    </citation>
    <scope>NUCLEOTIDE SEQUENCE [LARGE SCALE GENOMIC DNA]</scope>
    <source>
        <strain evidence="7 8">ESL0284</strain>
    </source>
</reference>
<dbReference type="PROSITE" id="PS00143">
    <property type="entry name" value="INSULINASE"/>
    <property type="match status" value="1"/>
</dbReference>
<dbReference type="PANTHER" id="PTHR11851">
    <property type="entry name" value="METALLOPROTEASE"/>
    <property type="match status" value="1"/>
</dbReference>
<dbReference type="Proteomes" id="UP000247565">
    <property type="component" value="Unassembled WGS sequence"/>
</dbReference>
<dbReference type="GO" id="GO:0004222">
    <property type="term" value="F:metalloendopeptidase activity"/>
    <property type="evidence" value="ECO:0007669"/>
    <property type="project" value="InterPro"/>
</dbReference>
<evidence type="ECO:0000313" key="7">
    <source>
        <dbReference type="EMBL" id="PXZ01702.1"/>
    </source>
</evidence>
<gene>
    <name evidence="7" type="ORF">DK869_01435</name>
</gene>
<evidence type="ECO:0000256" key="3">
    <source>
        <dbReference type="ARBA" id="ARBA00023049"/>
    </source>
</evidence>
<comment type="similarity">
    <text evidence="2 4">Belongs to the peptidase M16 family.</text>
</comment>
<evidence type="ECO:0000256" key="2">
    <source>
        <dbReference type="ARBA" id="ARBA00007261"/>
    </source>
</evidence>
<proteinExistence type="inferred from homology"/>
<dbReference type="PANTHER" id="PTHR11851:SF49">
    <property type="entry name" value="MITOCHONDRIAL-PROCESSING PEPTIDASE SUBUNIT ALPHA"/>
    <property type="match status" value="1"/>
</dbReference>
<accession>A0A318MYB6</accession>
<feature type="domain" description="Peptidase M16 N-terminal" evidence="5">
    <location>
        <begin position="16"/>
        <end position="162"/>
    </location>
</feature>
<dbReference type="Gene3D" id="3.30.830.10">
    <property type="entry name" value="Metalloenzyme, LuxS/M16 peptidase-like"/>
    <property type="match status" value="2"/>
</dbReference>
<evidence type="ECO:0000259" key="5">
    <source>
        <dbReference type="Pfam" id="PF00675"/>
    </source>
</evidence>
<name>A0A318MYB6_9PROT</name>
<dbReference type="OrthoDB" id="9811314at2"/>
<dbReference type="FunFam" id="3.30.830.10:FF:000008">
    <property type="entry name" value="Mitochondrial-processing peptidase subunit beta"/>
    <property type="match status" value="1"/>
</dbReference>
<evidence type="ECO:0000256" key="1">
    <source>
        <dbReference type="ARBA" id="ARBA00001947"/>
    </source>
</evidence>
<dbReference type="EMBL" id="QGLT01000001">
    <property type="protein sequence ID" value="PXZ01702.1"/>
    <property type="molecule type" value="Genomic_DNA"/>
</dbReference>
<evidence type="ECO:0000313" key="8">
    <source>
        <dbReference type="Proteomes" id="UP000247565"/>
    </source>
</evidence>
<sequence>MNQAINITRLPSGMLIVTEQMKHVETVSMGAYVSVGTRYEKAEENGISHFLEHMAFKGTHSRSASVIAETVENVGGHINAFTARELTAYYLKLLKDDVELGTDILGDILTHSIFDAEEFEKERSVILQEIGQVNDTPDEIIFDYFQETAYPDQPMGRPTLGTSSIIRSLQKEHLQHYMNSHYNAENIIFSAAGNIEHNKIVAYVNKYFKDLPKKKSVSPVAALYKGGEFRKLKHLDQAHIILGFPSFTFKHPCYYASILLSIILGGGMSSRLFQEIREKRGLVYTIYAYNLTHQDDGIFSIYTGTGKEQVKELMPVLVQELKNIQKYIKPEELQRTKAQLKSSLLMSMESTNSRCEQLARHLQIYGRIISPQEISKRIDAVTLDDICQAAKHIFTRVPTLTALGPIENVPFLSSITESLAQ</sequence>
<dbReference type="AlphaFoldDB" id="A0A318MYB6"/>
<comment type="cofactor">
    <cofactor evidence="1">
        <name>Zn(2+)</name>
        <dbReference type="ChEBI" id="CHEBI:29105"/>
    </cofactor>
</comment>
<dbReference type="Pfam" id="PF05193">
    <property type="entry name" value="Peptidase_M16_C"/>
    <property type="match status" value="1"/>
</dbReference>
<keyword evidence="8" id="KW-1185">Reference proteome</keyword>
<feature type="domain" description="Peptidase M16 C-terminal" evidence="6">
    <location>
        <begin position="168"/>
        <end position="340"/>
    </location>
</feature>
<protein>
    <submittedName>
        <fullName evidence="7">Peptidase M16</fullName>
    </submittedName>
</protein>
<evidence type="ECO:0000256" key="4">
    <source>
        <dbReference type="RuleBase" id="RU004447"/>
    </source>
</evidence>
<dbReference type="InterPro" id="IPR011765">
    <property type="entry name" value="Pept_M16_N"/>
</dbReference>
<keyword evidence="3" id="KW-0482">Metalloprotease</keyword>
<keyword evidence="3" id="KW-0378">Hydrolase</keyword>
<comment type="caution">
    <text evidence="7">The sequence shown here is derived from an EMBL/GenBank/DDBJ whole genome shotgun (WGS) entry which is preliminary data.</text>
</comment>
<dbReference type="Pfam" id="PF00675">
    <property type="entry name" value="Peptidase_M16"/>
    <property type="match status" value="1"/>
</dbReference>
<organism evidence="7 8">
    <name type="scientific">Commensalibacter melissae</name>
    <dbReference type="NCBI Taxonomy" id="2070537"/>
    <lineage>
        <taxon>Bacteria</taxon>
        <taxon>Pseudomonadati</taxon>
        <taxon>Pseudomonadota</taxon>
        <taxon>Alphaproteobacteria</taxon>
        <taxon>Acetobacterales</taxon>
        <taxon>Acetobacteraceae</taxon>
    </lineage>
</organism>
<dbReference type="RefSeq" id="WP_110438221.1">
    <property type="nucleotide sequence ID" value="NZ_CP046393.1"/>
</dbReference>
<dbReference type="InterPro" id="IPR050361">
    <property type="entry name" value="MPP/UQCRC_Complex"/>
</dbReference>
<dbReference type="InterPro" id="IPR007863">
    <property type="entry name" value="Peptidase_M16_C"/>
</dbReference>
<dbReference type="SUPFAM" id="SSF63411">
    <property type="entry name" value="LuxS/MPP-like metallohydrolase"/>
    <property type="match status" value="2"/>
</dbReference>
<keyword evidence="3" id="KW-0645">Protease</keyword>